<keyword evidence="10" id="KW-0175">Coiled coil</keyword>
<feature type="domain" description="AprE-like long alpha-helical hairpin" evidence="11">
    <location>
        <begin position="93"/>
        <end position="282"/>
    </location>
</feature>
<dbReference type="InterPro" id="IPR050739">
    <property type="entry name" value="MFP"/>
</dbReference>
<evidence type="ECO:0000256" key="1">
    <source>
        <dbReference type="ARBA" id="ARBA00004377"/>
    </source>
</evidence>
<keyword evidence="7 9" id="KW-1133">Transmembrane helix</keyword>
<dbReference type="PANTHER" id="PTHR30386:SF17">
    <property type="entry name" value="ALKALINE PROTEASE SECRETION PROTEIN APRE"/>
    <property type="match status" value="1"/>
</dbReference>
<keyword evidence="6 9" id="KW-0812">Transmembrane</keyword>
<evidence type="ECO:0000313" key="13">
    <source>
        <dbReference type="EMBL" id="KRR15393.1"/>
    </source>
</evidence>
<dbReference type="NCBIfam" id="TIGR01843">
    <property type="entry name" value="type_I_hlyD"/>
    <property type="match status" value="1"/>
</dbReference>
<dbReference type="AlphaFoldDB" id="A0A0R3M623"/>
<comment type="subcellular location">
    <subcellularLocation>
        <location evidence="1 9">Cell inner membrane</location>
        <topology evidence="1 9">Single-pass membrane protein</topology>
    </subcellularLocation>
</comment>
<dbReference type="RefSeq" id="WP_057863196.1">
    <property type="nucleotide sequence ID" value="NZ_LLYB01000134.1"/>
</dbReference>
<organism evidence="13 14">
    <name type="scientific">Bradyrhizobium lablabi</name>
    <dbReference type="NCBI Taxonomy" id="722472"/>
    <lineage>
        <taxon>Bacteria</taxon>
        <taxon>Pseudomonadati</taxon>
        <taxon>Pseudomonadota</taxon>
        <taxon>Alphaproteobacteria</taxon>
        <taxon>Hyphomicrobiales</taxon>
        <taxon>Nitrobacteraceae</taxon>
        <taxon>Bradyrhizobium</taxon>
    </lineage>
</organism>
<dbReference type="InterPro" id="IPR058982">
    <property type="entry name" value="Beta-barrel_AprE"/>
</dbReference>
<comment type="similarity">
    <text evidence="2 9">Belongs to the membrane fusion protein (MFP) (TC 8.A.1) family.</text>
</comment>
<dbReference type="InterPro" id="IPR058781">
    <property type="entry name" value="HH_AprE-like"/>
</dbReference>
<evidence type="ECO:0000256" key="6">
    <source>
        <dbReference type="ARBA" id="ARBA00022692"/>
    </source>
</evidence>
<keyword evidence="3 9" id="KW-0813">Transport</keyword>
<evidence type="ECO:0000256" key="7">
    <source>
        <dbReference type="ARBA" id="ARBA00022989"/>
    </source>
</evidence>
<comment type="caution">
    <text evidence="13">The sequence shown here is derived from an EMBL/GenBank/DDBJ whole genome shotgun (WGS) entry which is preliminary data.</text>
</comment>
<feature type="coiled-coil region" evidence="10">
    <location>
        <begin position="153"/>
        <end position="180"/>
    </location>
</feature>
<evidence type="ECO:0000256" key="8">
    <source>
        <dbReference type="ARBA" id="ARBA00023136"/>
    </source>
</evidence>
<keyword evidence="5 9" id="KW-0997">Cell inner membrane</keyword>
<proteinExistence type="inferred from homology"/>
<gene>
    <name evidence="13" type="ORF">CQ14_03510</name>
</gene>
<dbReference type="Pfam" id="PF25994">
    <property type="entry name" value="HH_AprE"/>
    <property type="match status" value="1"/>
</dbReference>
<evidence type="ECO:0000313" key="14">
    <source>
        <dbReference type="Proteomes" id="UP000051660"/>
    </source>
</evidence>
<evidence type="ECO:0000259" key="12">
    <source>
        <dbReference type="Pfam" id="PF26002"/>
    </source>
</evidence>
<sequence>MKPDDERLIKRSLSLHVLAGVAAILMLVFGVGGWAATTELSGAVIAPGNVIVEDNVKQIQHPTGGVIAELLVREGQIVQAGDALVRLDATITRANLAIVTKNLNELFARQARLEAERDGLPDVATPAELTVRLNVAAVHNVMQRERRLFSHRREAREGQKGQLRERIAQLNEKIRGQAAQQDAKTEEIDLIEKELVGVRSLFSKGLVPIDRVNNLARAAARLNGERGALIAATAEARGHITEVELQLLQVDQTLRSEVAAELRDVNVRQGELLEREVTAQDQLSRIELRAPIAGLIHQLAIHTIGGVITPAEALMRIVPQGTDLTVEARVAAKDIDQVALQQSAILRLTAFNRNTTPQLSGTVTRVSGDVVKDDSGATYYRVGIAISQRELARLGKLTLIPGMPAECYILTGDRTVLSYFAKPLRDHTHRIFRED</sequence>
<dbReference type="GO" id="GO:0005886">
    <property type="term" value="C:plasma membrane"/>
    <property type="evidence" value="ECO:0007669"/>
    <property type="project" value="UniProtKB-SubCell"/>
</dbReference>
<dbReference type="PRINTS" id="PR01490">
    <property type="entry name" value="RTXTOXIND"/>
</dbReference>
<keyword evidence="8 9" id="KW-0472">Membrane</keyword>
<dbReference type="GO" id="GO:0015031">
    <property type="term" value="P:protein transport"/>
    <property type="evidence" value="ECO:0007669"/>
    <property type="project" value="InterPro"/>
</dbReference>
<evidence type="ECO:0000256" key="10">
    <source>
        <dbReference type="SAM" id="Coils"/>
    </source>
</evidence>
<dbReference type="PANTHER" id="PTHR30386">
    <property type="entry name" value="MEMBRANE FUSION SUBUNIT OF EMRAB-TOLC MULTIDRUG EFFLUX PUMP"/>
    <property type="match status" value="1"/>
</dbReference>
<accession>A0A0R3M623</accession>
<evidence type="ECO:0000259" key="11">
    <source>
        <dbReference type="Pfam" id="PF25994"/>
    </source>
</evidence>
<evidence type="ECO:0000256" key="9">
    <source>
        <dbReference type="RuleBase" id="RU365093"/>
    </source>
</evidence>
<keyword evidence="4 9" id="KW-1003">Cell membrane</keyword>
<dbReference type="Pfam" id="PF26002">
    <property type="entry name" value="Beta-barrel_AprE"/>
    <property type="match status" value="1"/>
</dbReference>
<dbReference type="Gene3D" id="2.40.50.100">
    <property type="match status" value="1"/>
</dbReference>
<evidence type="ECO:0000256" key="5">
    <source>
        <dbReference type="ARBA" id="ARBA00022519"/>
    </source>
</evidence>
<reference evidence="13 14" key="1">
    <citation type="submission" date="2014-03" db="EMBL/GenBank/DDBJ databases">
        <title>Bradyrhizobium valentinum sp. nov., isolated from effective nodules of Lupinus mariae-josephae, a lupine endemic of basic-lime soils in Eastern Spain.</title>
        <authorList>
            <person name="Duran D."/>
            <person name="Rey L."/>
            <person name="Navarro A."/>
            <person name="Busquets A."/>
            <person name="Imperial J."/>
            <person name="Ruiz-Argueso T."/>
        </authorList>
    </citation>
    <scope>NUCLEOTIDE SEQUENCE [LARGE SCALE GENOMIC DNA]</scope>
    <source>
        <strain evidence="13 14">CCBAU 23086</strain>
    </source>
</reference>
<evidence type="ECO:0000256" key="2">
    <source>
        <dbReference type="ARBA" id="ARBA00009477"/>
    </source>
</evidence>
<evidence type="ECO:0000256" key="4">
    <source>
        <dbReference type="ARBA" id="ARBA00022475"/>
    </source>
</evidence>
<dbReference type="InterPro" id="IPR010129">
    <property type="entry name" value="T1SS_HlyD"/>
</dbReference>
<feature type="transmembrane region" description="Helical" evidence="9">
    <location>
        <begin position="12"/>
        <end position="36"/>
    </location>
</feature>
<evidence type="ECO:0000256" key="3">
    <source>
        <dbReference type="ARBA" id="ARBA00022448"/>
    </source>
</evidence>
<feature type="domain" description="AprE-like beta-barrel" evidence="12">
    <location>
        <begin position="324"/>
        <end position="412"/>
    </location>
</feature>
<name>A0A0R3M623_9BRAD</name>
<dbReference type="EMBL" id="LLYB01000134">
    <property type="protein sequence ID" value="KRR15393.1"/>
    <property type="molecule type" value="Genomic_DNA"/>
</dbReference>
<dbReference type="Proteomes" id="UP000051660">
    <property type="component" value="Unassembled WGS sequence"/>
</dbReference>
<dbReference type="Gene3D" id="2.40.30.170">
    <property type="match status" value="1"/>
</dbReference>
<dbReference type="OrthoDB" id="9810980at2"/>
<protein>
    <recommendedName>
        <fullName evidence="9">Membrane fusion protein (MFP) family protein</fullName>
    </recommendedName>
</protein>